<evidence type="ECO:0000313" key="10">
    <source>
        <dbReference type="Ensembl" id="ENSSSCP00000046710.2"/>
    </source>
</evidence>
<dbReference type="SUPFAM" id="SSF48452">
    <property type="entry name" value="TPR-like"/>
    <property type="match status" value="1"/>
</dbReference>
<evidence type="ECO:0000256" key="4">
    <source>
        <dbReference type="ARBA" id="ARBA00022782"/>
    </source>
</evidence>
<evidence type="ECO:0000256" key="9">
    <source>
        <dbReference type="ARBA" id="ARBA00071336"/>
    </source>
</evidence>
<keyword evidence="5" id="KW-0744">Spermatogenesis</keyword>
<keyword evidence="4" id="KW-0221">Differentiation</keyword>
<dbReference type="Ensembl" id="ENSSSCT00000060926.3">
    <property type="protein sequence ID" value="ENSSSCP00000046710.2"/>
    <property type="gene ID" value="ENSSSCG00000038177.3"/>
</dbReference>
<evidence type="ECO:0000256" key="2">
    <source>
        <dbReference type="ARBA" id="ARBA00004555"/>
    </source>
</evidence>
<protein>
    <recommendedName>
        <fullName evidence="9">Spermatogenesis-associated protein 16</fullName>
    </recommendedName>
</protein>
<name>A0A287ARX5_PIG</name>
<dbReference type="GO" id="GO:0001669">
    <property type="term" value="C:acrosomal vesicle"/>
    <property type="evidence" value="ECO:0007669"/>
    <property type="project" value="UniProtKB-SubCell"/>
</dbReference>
<dbReference type="GO" id="GO:0007286">
    <property type="term" value="P:spermatid development"/>
    <property type="evidence" value="ECO:0007669"/>
    <property type="project" value="Ensembl"/>
</dbReference>
<keyword evidence="7" id="KW-0968">Cytoplasmic vesicle</keyword>
<dbReference type="PANTHER" id="PTHR47228:SF1">
    <property type="entry name" value="SPERMATOGENESIS-ASSOCIATED PROTEIN 16"/>
    <property type="match status" value="1"/>
</dbReference>
<organism evidence="10 11">
    <name type="scientific">Sus scrofa</name>
    <name type="common">Pig</name>
    <dbReference type="NCBI Taxonomy" id="9823"/>
    <lineage>
        <taxon>Eukaryota</taxon>
        <taxon>Metazoa</taxon>
        <taxon>Chordata</taxon>
        <taxon>Craniata</taxon>
        <taxon>Vertebrata</taxon>
        <taxon>Euteleostomi</taxon>
        <taxon>Mammalia</taxon>
        <taxon>Eutheria</taxon>
        <taxon>Laurasiatheria</taxon>
        <taxon>Artiodactyla</taxon>
        <taxon>Suina</taxon>
        <taxon>Suidae</taxon>
        <taxon>Sus</taxon>
    </lineage>
</organism>
<dbReference type="Gene3D" id="1.25.40.10">
    <property type="entry name" value="Tetratricopeptide repeat domain"/>
    <property type="match status" value="1"/>
</dbReference>
<dbReference type="InterPro" id="IPR029161">
    <property type="entry name" value="SPATA16"/>
</dbReference>
<reference evidence="10" key="4">
    <citation type="submission" date="2025-09" db="UniProtKB">
        <authorList>
            <consortium name="Ensembl"/>
        </authorList>
    </citation>
    <scope>IDENTIFICATION</scope>
</reference>
<reference evidence="11" key="1">
    <citation type="submission" date="2009-11" db="EMBL/GenBank/DDBJ databases">
        <authorList>
            <consortium name="Porcine genome sequencing project"/>
        </authorList>
    </citation>
    <scope>NUCLEOTIDE SEQUENCE [LARGE SCALE GENOMIC DNA]</scope>
    <source>
        <strain evidence="11">Duroc</strain>
    </source>
</reference>
<comment type="subcellular location">
    <subcellularLocation>
        <location evidence="1">Cytoplasmic vesicle</location>
        <location evidence="1">Secretory vesicle</location>
        <location evidence="1">Acrosome</location>
    </subcellularLocation>
    <subcellularLocation>
        <location evidence="2">Golgi apparatus</location>
    </subcellularLocation>
</comment>
<evidence type="ECO:0000256" key="1">
    <source>
        <dbReference type="ARBA" id="ARBA00004218"/>
    </source>
</evidence>
<keyword evidence="11" id="KW-1185">Reference proteome</keyword>
<keyword evidence="3" id="KW-0217">Developmental protein</keyword>
<evidence type="ECO:0000256" key="5">
    <source>
        <dbReference type="ARBA" id="ARBA00022871"/>
    </source>
</evidence>
<dbReference type="PANTHER" id="PTHR47228">
    <property type="entry name" value="SPERMATOGENESIS-ASSOCIATED PROTEIN 16"/>
    <property type="match status" value="1"/>
</dbReference>
<comment type="similarity">
    <text evidence="8">Belongs to the SPATA16 family.</text>
</comment>
<accession>A0A287ARX5</accession>
<keyword evidence="6" id="KW-0333">Golgi apparatus</keyword>
<dbReference type="GO" id="GO:0007283">
    <property type="term" value="P:spermatogenesis"/>
    <property type="evidence" value="ECO:0000318"/>
    <property type="project" value="GO_Central"/>
</dbReference>
<dbReference type="AlphaFoldDB" id="A0A287ARX5"/>
<dbReference type="GO" id="GO:0005794">
    <property type="term" value="C:Golgi apparatus"/>
    <property type="evidence" value="ECO:0000318"/>
    <property type="project" value="GO_Central"/>
</dbReference>
<evidence type="ECO:0000313" key="11">
    <source>
        <dbReference type="Proteomes" id="UP000008227"/>
    </source>
</evidence>
<evidence type="ECO:0000256" key="8">
    <source>
        <dbReference type="ARBA" id="ARBA00061195"/>
    </source>
</evidence>
<dbReference type="FunFam" id="1.25.40.10:FF:000281">
    <property type="entry name" value="Spermatogenesis associated 16"/>
    <property type="match status" value="1"/>
</dbReference>
<gene>
    <name evidence="10" type="primary">SPATA16</name>
</gene>
<dbReference type="InterPro" id="IPR011990">
    <property type="entry name" value="TPR-like_helical_dom_sf"/>
</dbReference>
<evidence type="ECO:0000256" key="6">
    <source>
        <dbReference type="ARBA" id="ARBA00023034"/>
    </source>
</evidence>
<evidence type="ECO:0000256" key="7">
    <source>
        <dbReference type="ARBA" id="ARBA00023329"/>
    </source>
</evidence>
<dbReference type="GeneTree" id="ENSGT00390000015332"/>
<proteinExistence type="inferred from homology"/>
<dbReference type="Proteomes" id="UP000008227">
    <property type="component" value="Chromosome 13"/>
</dbReference>
<reference evidence="10" key="2">
    <citation type="journal article" date="2020" name="Gigascience">
        <title>An improved pig reference genome sequence to enable pig genetics and genomics research.</title>
        <authorList>
            <person name="Warr A."/>
            <person name="Affara N."/>
            <person name="Aken B."/>
            <person name="Beiki H."/>
            <person name="Bickhart D.M."/>
            <person name="Billis K."/>
            <person name="Chow W."/>
            <person name="Eory L."/>
            <person name="Finlayson H.A."/>
            <person name="Flicek P."/>
            <person name="Giron C.G."/>
            <person name="Griffin D.K."/>
            <person name="Hall R."/>
            <person name="Hannum G."/>
            <person name="Hourlier T."/>
            <person name="Howe K."/>
            <person name="Hume D.A."/>
            <person name="Izuogu O."/>
            <person name="Kim K."/>
            <person name="Koren S."/>
            <person name="Liu H."/>
            <person name="Manchanda N."/>
            <person name="Martin F.J."/>
            <person name="Nonneman D.J."/>
            <person name="O'Connor R.E."/>
            <person name="Phillippy A.M."/>
            <person name="Rohrer G.A."/>
            <person name="Rosen B.D."/>
            <person name="Rund L.A."/>
            <person name="Sargent C.A."/>
            <person name="Schook L.B."/>
            <person name="Schroeder S.G."/>
            <person name="Schwartz A.S."/>
            <person name="Skinner B.M."/>
            <person name="Talbot R."/>
            <person name="Tseng E."/>
            <person name="Tuggle C.K."/>
            <person name="Watson M."/>
            <person name="Smith T.P.L."/>
            <person name="Archibald A.L."/>
        </authorList>
    </citation>
    <scope>NUCLEOTIDE SEQUENCE [LARGE SCALE GENOMIC DNA]</scope>
    <source>
        <strain evidence="10">Duroc</strain>
    </source>
</reference>
<sequence length="608" mass="70136">MPFYKISITIYTRKRFRRNIQITVLRTIQVLWSFRGKSMDSRSSKNLSYTVNRVYPDQLVPKINTIKKMSTLANTLSILEMPQETKKSCGDKKVEITVERIKMAKSIKEKQSNDFEKVALKRKAEGEEKPAGKKEAKIIELDSPLLTMPLPHIPLKNIMDVEVKLVYVDEEDVSYEFVESFRSTGIRPTCRAAEIVDPLRVPDFSFLPQIDKWLQVALKDASSCYRQKKYAVAAGQFRTALELCSKGAALGKPFEASAEDIASVASFIETKLVMCYLRMRKPDLALNHAHRSIVLNPAYFRNHLRQATVFRCLERYSEAARSAMIADYMFWLCGGSEQYISKLIKLYWQAMIEEAITRAESFSVMYTPFATKIRADKIEKVKEVFTKTHPAYVEFIYTDLQGLHTLPQTADWSSFPPQQYLLTLGFKNKEDGKFLGKVSSRKIPIFIEHKTPFGLQTREETVRHMETMGKRILPVLDFIRSTQMNGSFRASSGVMEKLQYATLLSQLQRVKEQSQVINQAMAELATIPYLQDLSQQEAELLQSLMADAMDTLEGRRNDKERVWNIIQKVGQTEDFLYQLEDSFLKTKKLRTARRQKTKMKRLQTTQQN</sequence>
<reference evidence="10" key="3">
    <citation type="submission" date="2025-08" db="UniProtKB">
        <authorList>
            <consortium name="Ensembl"/>
        </authorList>
    </citation>
    <scope>IDENTIFICATION</scope>
</reference>
<dbReference type="Pfam" id="PF15015">
    <property type="entry name" value="NYD-SP12_N"/>
    <property type="match status" value="1"/>
</dbReference>
<evidence type="ECO:0000256" key="3">
    <source>
        <dbReference type="ARBA" id="ARBA00022473"/>
    </source>
</evidence>